<dbReference type="Gene3D" id="1.10.490.110">
    <property type="entry name" value="Uncharacterized conserved protein DUF2267"/>
    <property type="match status" value="1"/>
</dbReference>
<dbReference type="Pfam" id="PF10025">
    <property type="entry name" value="DUF2267"/>
    <property type="match status" value="1"/>
</dbReference>
<dbReference type="EMBL" id="QGKS01000374">
    <property type="protein sequence ID" value="PWR09979.1"/>
    <property type="molecule type" value="Genomic_DNA"/>
</dbReference>
<evidence type="ECO:0000313" key="2">
    <source>
        <dbReference type="EMBL" id="PWR09979.1"/>
    </source>
</evidence>
<feature type="compositionally biased region" description="Basic residues" evidence="1">
    <location>
        <begin position="1"/>
        <end position="18"/>
    </location>
</feature>
<proteinExistence type="predicted"/>
<protein>
    <submittedName>
        <fullName evidence="2">DUF2267 domain-containing protein</fullName>
    </submittedName>
</protein>
<dbReference type="Proteomes" id="UP000246050">
    <property type="component" value="Unassembled WGS sequence"/>
</dbReference>
<gene>
    <name evidence="2" type="ORF">DKT69_29875</name>
</gene>
<reference evidence="2 3" key="1">
    <citation type="submission" date="2018-05" db="EMBL/GenBank/DDBJ databases">
        <title>Micromonosporas from Atacama Desert.</title>
        <authorList>
            <person name="Carro L."/>
            <person name="Golinska P."/>
            <person name="Klenk H.-P."/>
            <person name="Goodfellow M."/>
        </authorList>
    </citation>
    <scope>NUCLEOTIDE SEQUENCE [LARGE SCALE GENOMIC DNA]</scope>
    <source>
        <strain evidence="2 3">4G51</strain>
    </source>
</reference>
<dbReference type="AlphaFoldDB" id="A0A317D5G2"/>
<sequence length="164" mass="18032">MGGHSTRPRRRSGSRRRQRVDGGLVERRIQVVYEDFVEAVARRTGVSADQAETIARATLETLADRISGGEANDLADQLPEGLDDPLRKTREHPESFGLGEFVQRVTARAGVDGVLASAGVRAVLTTLREAVPAEEFQDMVAQLSKDFWQVAEPVGLRPGERRAR</sequence>
<accession>A0A317D5G2</accession>
<organism evidence="2 3">
    <name type="scientific">Micromonospora sicca</name>
    <dbReference type="NCBI Taxonomy" id="2202420"/>
    <lineage>
        <taxon>Bacteria</taxon>
        <taxon>Bacillati</taxon>
        <taxon>Actinomycetota</taxon>
        <taxon>Actinomycetes</taxon>
        <taxon>Micromonosporales</taxon>
        <taxon>Micromonosporaceae</taxon>
        <taxon>Micromonospora</taxon>
    </lineage>
</organism>
<evidence type="ECO:0000256" key="1">
    <source>
        <dbReference type="SAM" id="MobiDB-lite"/>
    </source>
</evidence>
<evidence type="ECO:0000313" key="3">
    <source>
        <dbReference type="Proteomes" id="UP000246050"/>
    </source>
</evidence>
<name>A0A317D5G2_9ACTN</name>
<feature type="region of interest" description="Disordered" evidence="1">
    <location>
        <begin position="65"/>
        <end position="91"/>
    </location>
</feature>
<comment type="caution">
    <text evidence="2">The sequence shown here is derived from an EMBL/GenBank/DDBJ whole genome shotgun (WGS) entry which is preliminary data.</text>
</comment>
<feature type="region of interest" description="Disordered" evidence="1">
    <location>
        <begin position="1"/>
        <end position="21"/>
    </location>
</feature>
<dbReference type="InterPro" id="IPR018727">
    <property type="entry name" value="DUF2267"/>
</dbReference>
<dbReference type="InterPro" id="IPR038282">
    <property type="entry name" value="DUF2267_sf"/>
</dbReference>